<dbReference type="AlphaFoldDB" id="A0A2T9YTE2"/>
<dbReference type="EMBL" id="MBFR01000051">
    <property type="protein sequence ID" value="PVU95608.1"/>
    <property type="molecule type" value="Genomic_DNA"/>
</dbReference>
<protein>
    <recommendedName>
        <fullName evidence="2">Ty3 transposon capsid-like protein domain-containing protein</fullName>
    </recommendedName>
</protein>
<dbReference type="Gene3D" id="2.40.70.10">
    <property type="entry name" value="Acid Proteases"/>
    <property type="match status" value="1"/>
</dbReference>
<evidence type="ECO:0000313" key="4">
    <source>
        <dbReference type="Proteomes" id="UP000245383"/>
    </source>
</evidence>
<dbReference type="SUPFAM" id="SSF50630">
    <property type="entry name" value="Acid proteases"/>
    <property type="match status" value="1"/>
</dbReference>
<comment type="caution">
    <text evidence="3">The sequence shown here is derived from an EMBL/GenBank/DDBJ whole genome shotgun (WGS) entry which is preliminary data.</text>
</comment>
<dbReference type="Proteomes" id="UP000245383">
    <property type="component" value="Unassembled WGS sequence"/>
</dbReference>
<name>A0A2T9YTE2_9FUNG</name>
<feature type="domain" description="Ty3 transposon capsid-like protein" evidence="2">
    <location>
        <begin position="42"/>
        <end position="197"/>
    </location>
</feature>
<gene>
    <name evidence="3" type="ORF">BB561_001692</name>
</gene>
<dbReference type="CDD" id="cd00303">
    <property type="entry name" value="retropepsin_like"/>
    <property type="match status" value="1"/>
</dbReference>
<reference evidence="3 4" key="1">
    <citation type="journal article" date="2018" name="MBio">
        <title>Comparative Genomics Reveals the Core Gene Toolbox for the Fungus-Insect Symbiosis.</title>
        <authorList>
            <person name="Wang Y."/>
            <person name="Stata M."/>
            <person name="Wang W."/>
            <person name="Stajich J.E."/>
            <person name="White M.M."/>
            <person name="Moncalvo J.M."/>
        </authorList>
    </citation>
    <scope>NUCLEOTIDE SEQUENCE [LARGE SCALE GENOMIC DNA]</scope>
    <source>
        <strain evidence="3 4">SWE-8-4</strain>
    </source>
</reference>
<dbReference type="InterPro" id="IPR045358">
    <property type="entry name" value="Ty3_capsid"/>
</dbReference>
<feature type="non-terminal residue" evidence="3">
    <location>
        <position position="746"/>
    </location>
</feature>
<feature type="compositionally biased region" description="Basic and acidic residues" evidence="1">
    <location>
        <begin position="250"/>
        <end position="259"/>
    </location>
</feature>
<dbReference type="Pfam" id="PF19259">
    <property type="entry name" value="Ty3_capsid"/>
    <property type="match status" value="1"/>
</dbReference>
<sequence length="746" mass="85834">MLSQIPFIQFSSSSINLPFYSGKGDDLSFARWYVASVEELRAFGFQNEEQIILLMARQLKGNARQIYDSYKNENEDFKFTSLETFRAELESKFIDDNFDIKLRYKLLSLKQGENISKYIEEEKNIYGNYKNMYDKDRIFYLMNNMKPSYVNILIIKNPASFADAISLLIHHGDVISMNSNMSKDNNRDSEDDDAMEIDAILCKELDSNENINLKPGKRAEPEINYFISGKNNVPRISSKTESEEYLPVSKQHDDTKSNENVYKYDSDSGLNFQSCSSVITPEEETINKKRERPLKEKYFLSKKILLKSLSELPNLQQIETGQLKNRNSSTPIWKTKINDIDVSVLLDSGASRCFMSAKAATNLNLIIKDSELKANAVTADGLAYEIKKQANFCFKIGGMEFPTTAYIFPLKSVDVILGYDWWIENKLQPCYDNNKWFVTKNTNTIYLQEVGENETIIISSNALNRLIKNNEVVEISLVHINEIIKNNISDLKAVKIGDKSFVETIDKFPLIFNSIDYSKIPERDIKHNIITGNNAPVARPRTEFEVLTDHKGLTGIFDTQEPTGRIVRWLEKWQHLSPKLIYSPGKDNVIKLSKKFLLVENSLYKRKENLQHVPYVPTEQVDLLIRKYHLKSYTSTIERLSELSSTRKKATEAQKEAARKMISNDKSNVHNSMYKAGLMVLMSNEAKKKLDPSYLGPFRIKYQAPFYTYKLETPKGDKIKNLVHHNRLIPANINSQSTIDLWTKIG</sequence>
<dbReference type="Pfam" id="PF13650">
    <property type="entry name" value="Asp_protease_2"/>
    <property type="match status" value="1"/>
</dbReference>
<accession>A0A2T9YTE2</accession>
<evidence type="ECO:0000313" key="3">
    <source>
        <dbReference type="EMBL" id="PVU95608.1"/>
    </source>
</evidence>
<dbReference type="STRING" id="133385.A0A2T9YTE2"/>
<evidence type="ECO:0000256" key="1">
    <source>
        <dbReference type="SAM" id="MobiDB-lite"/>
    </source>
</evidence>
<proteinExistence type="predicted"/>
<dbReference type="OrthoDB" id="2290219at2759"/>
<dbReference type="InterPro" id="IPR021109">
    <property type="entry name" value="Peptidase_aspartic_dom_sf"/>
</dbReference>
<organism evidence="3 4">
    <name type="scientific">Smittium simulii</name>
    <dbReference type="NCBI Taxonomy" id="133385"/>
    <lineage>
        <taxon>Eukaryota</taxon>
        <taxon>Fungi</taxon>
        <taxon>Fungi incertae sedis</taxon>
        <taxon>Zoopagomycota</taxon>
        <taxon>Kickxellomycotina</taxon>
        <taxon>Harpellomycetes</taxon>
        <taxon>Harpellales</taxon>
        <taxon>Legeriomycetaceae</taxon>
        <taxon>Smittium</taxon>
    </lineage>
</organism>
<evidence type="ECO:0000259" key="2">
    <source>
        <dbReference type="Pfam" id="PF19259"/>
    </source>
</evidence>
<feature type="region of interest" description="Disordered" evidence="1">
    <location>
        <begin position="238"/>
        <end position="259"/>
    </location>
</feature>
<keyword evidence="4" id="KW-1185">Reference proteome</keyword>